<name>A0A0F8ZBF2_9ZZZZ</name>
<organism evidence="1">
    <name type="scientific">marine sediment metagenome</name>
    <dbReference type="NCBI Taxonomy" id="412755"/>
    <lineage>
        <taxon>unclassified sequences</taxon>
        <taxon>metagenomes</taxon>
        <taxon>ecological metagenomes</taxon>
    </lineage>
</organism>
<sequence length="177" mass="19965">MNNSSEDWAEKWGYDQIDEVGVLCGLNIDSFSFSEQTENKNVQPFDPVSDLEDCVNVLVSKFGLPEADVKNFTLSLFTSPQTLAYYVVREKNNNIATGAIRRNQIVSNIGILSAMHDTGIDHLKSLLTKILRVARKHGIKKLLMFFTHLRNGNPIIEKYIALGFSLLTSNIIFEKQI</sequence>
<accession>A0A0F8ZBF2</accession>
<evidence type="ECO:0000313" key="1">
    <source>
        <dbReference type="EMBL" id="KKK63799.1"/>
    </source>
</evidence>
<dbReference type="AlphaFoldDB" id="A0A0F8ZBF2"/>
<protein>
    <recommendedName>
        <fullName evidence="2">N-acetyltransferase domain-containing protein</fullName>
    </recommendedName>
</protein>
<reference evidence="1" key="1">
    <citation type="journal article" date="2015" name="Nature">
        <title>Complex archaea that bridge the gap between prokaryotes and eukaryotes.</title>
        <authorList>
            <person name="Spang A."/>
            <person name="Saw J.H."/>
            <person name="Jorgensen S.L."/>
            <person name="Zaremba-Niedzwiedzka K."/>
            <person name="Martijn J."/>
            <person name="Lind A.E."/>
            <person name="van Eijk R."/>
            <person name="Schleper C."/>
            <person name="Guy L."/>
            <person name="Ettema T.J."/>
        </authorList>
    </citation>
    <scope>NUCLEOTIDE SEQUENCE</scope>
</reference>
<evidence type="ECO:0008006" key="2">
    <source>
        <dbReference type="Google" id="ProtNLM"/>
    </source>
</evidence>
<gene>
    <name evidence="1" type="ORF">LCGC14_2990660</name>
</gene>
<comment type="caution">
    <text evidence="1">The sequence shown here is derived from an EMBL/GenBank/DDBJ whole genome shotgun (WGS) entry which is preliminary data.</text>
</comment>
<dbReference type="EMBL" id="LAZR01061327">
    <property type="protein sequence ID" value="KKK63799.1"/>
    <property type="molecule type" value="Genomic_DNA"/>
</dbReference>
<proteinExistence type="predicted"/>